<evidence type="ECO:0000259" key="2">
    <source>
        <dbReference type="Pfam" id="PF01937"/>
    </source>
</evidence>
<evidence type="ECO:0000313" key="4">
    <source>
        <dbReference type="Proteomes" id="UP000265618"/>
    </source>
</evidence>
<sequence>AVTDIIATSLVERIVPTYRELYPDRKELTRALVKLATVGNLIDLNAFHDVSDVEAKFMEAQHRSFMVSAFDSLYDSLDKGTSLVYLLDNSGECACDRAVLEHIGQAYPNITEVTIAVKAGPLINDVTMADINNPALGFLDLRFGPDRVKPTFVQMGSKEGGKWPNSAKACDRQMLLGADTVISKGQGNFESLCDVNWPQNAPMVDGVRERVNIYFLFMCKCERMVDLLTSVADHYTQMPPSATPVPIVRGSVKTGVLLCVTSEPETAQYR</sequence>
<reference evidence="3 4" key="1">
    <citation type="journal article" date="2018" name="PLoS ONE">
        <title>The draft genome of Kipferlia bialata reveals reductive genome evolution in fornicate parasites.</title>
        <authorList>
            <person name="Tanifuji G."/>
            <person name="Takabayashi S."/>
            <person name="Kume K."/>
            <person name="Takagi M."/>
            <person name="Nakayama T."/>
            <person name="Kamikawa R."/>
            <person name="Inagaki Y."/>
            <person name="Hashimoto T."/>
        </authorList>
    </citation>
    <scope>NUCLEOTIDE SEQUENCE [LARGE SCALE GENOMIC DNA]</scope>
    <source>
        <strain evidence="3">NY0173</strain>
    </source>
</reference>
<feature type="domain" description="Damage-control phosphatase ARMT1-like metal-binding" evidence="2">
    <location>
        <begin position="8"/>
        <end position="228"/>
    </location>
</feature>
<comment type="cofactor">
    <cofactor evidence="1">
        <name>Ni(2+)</name>
        <dbReference type="ChEBI" id="CHEBI:49786"/>
    </cofactor>
</comment>
<evidence type="ECO:0000313" key="3">
    <source>
        <dbReference type="EMBL" id="GIQ86515.1"/>
    </source>
</evidence>
<dbReference type="Pfam" id="PF01937">
    <property type="entry name" value="ARMT1-like_dom"/>
    <property type="match status" value="1"/>
</dbReference>
<dbReference type="EMBL" id="BDIP01002583">
    <property type="protein sequence ID" value="GIQ86515.1"/>
    <property type="molecule type" value="Genomic_DNA"/>
</dbReference>
<dbReference type="Proteomes" id="UP000265618">
    <property type="component" value="Unassembled WGS sequence"/>
</dbReference>
<dbReference type="Gene3D" id="3.40.50.10880">
    <property type="entry name" value="Uncharacterised protein PF01937, DUF89, domain 3"/>
    <property type="match status" value="1"/>
</dbReference>
<dbReference type="InterPro" id="IPR036075">
    <property type="entry name" value="ARMT-1-like_metal-bd_sf"/>
</dbReference>
<accession>A0A9K3D2P8</accession>
<dbReference type="AlphaFoldDB" id="A0A9K3D2P8"/>
<dbReference type="PIRSF" id="PIRSF006593">
    <property type="entry name" value="UCP006593"/>
    <property type="match status" value="1"/>
</dbReference>
<proteinExistence type="predicted"/>
<dbReference type="InterPro" id="IPR014444">
    <property type="entry name" value="PH1575-like"/>
</dbReference>
<feature type="non-terminal residue" evidence="3">
    <location>
        <position position="270"/>
    </location>
</feature>
<evidence type="ECO:0000256" key="1">
    <source>
        <dbReference type="ARBA" id="ARBA00001967"/>
    </source>
</evidence>
<protein>
    <submittedName>
        <fullName evidence="3">Uncharacterized conserved protein UCP006593</fullName>
    </submittedName>
</protein>
<keyword evidence="4" id="KW-1185">Reference proteome</keyword>
<gene>
    <name evidence="3" type="ORF">KIPB_008386</name>
</gene>
<comment type="caution">
    <text evidence="3">The sequence shown here is derived from an EMBL/GenBank/DDBJ whole genome shotgun (WGS) entry which is preliminary data.</text>
</comment>
<dbReference type="SUPFAM" id="SSF111321">
    <property type="entry name" value="AF1104-like"/>
    <property type="match status" value="1"/>
</dbReference>
<organism evidence="3 4">
    <name type="scientific">Kipferlia bialata</name>
    <dbReference type="NCBI Taxonomy" id="797122"/>
    <lineage>
        <taxon>Eukaryota</taxon>
        <taxon>Metamonada</taxon>
        <taxon>Carpediemonas-like organisms</taxon>
        <taxon>Kipferlia</taxon>
    </lineage>
</organism>
<name>A0A9K3D2P8_9EUKA</name>
<dbReference type="InterPro" id="IPR002791">
    <property type="entry name" value="ARMT1-like_metal-bd"/>
</dbReference>